<dbReference type="CDD" id="cd19438">
    <property type="entry name" value="lipocalin_Blc-like"/>
    <property type="match status" value="1"/>
</dbReference>
<evidence type="ECO:0000259" key="3">
    <source>
        <dbReference type="Pfam" id="PF08212"/>
    </source>
</evidence>
<comment type="subunit">
    <text evidence="2">Homodimer.</text>
</comment>
<dbReference type="InterPro" id="IPR002446">
    <property type="entry name" value="Lipocalin_bac"/>
</dbReference>
<keyword evidence="2" id="KW-0449">Lipoprotein</keyword>
<dbReference type="InterPro" id="IPR012674">
    <property type="entry name" value="Calycin"/>
</dbReference>
<evidence type="ECO:0000256" key="1">
    <source>
        <dbReference type="ARBA" id="ARBA00006889"/>
    </source>
</evidence>
<dbReference type="RefSeq" id="WP_345315759.1">
    <property type="nucleotide sequence ID" value="NZ_BAABLF010000005.1"/>
</dbReference>
<dbReference type="InterPro" id="IPR000566">
    <property type="entry name" value="Lipocln_cytosolic_FA-bd_dom"/>
</dbReference>
<comment type="subcellular location">
    <subcellularLocation>
        <location evidence="2">Cell outer membrane</location>
    </subcellularLocation>
</comment>
<comment type="function">
    <text evidence="2">Involved in the storage or transport of lipids necessary for membrane maintenance under stressful conditions. Displays a binding preference for lysophospholipids.</text>
</comment>
<dbReference type="PANTHER" id="PTHR10612">
    <property type="entry name" value="APOLIPOPROTEIN D"/>
    <property type="match status" value="1"/>
</dbReference>
<evidence type="ECO:0000313" key="5">
    <source>
        <dbReference type="Proteomes" id="UP001501600"/>
    </source>
</evidence>
<dbReference type="Proteomes" id="UP001501600">
    <property type="component" value="Unassembled WGS sequence"/>
</dbReference>
<comment type="similarity">
    <text evidence="1 2">Belongs to the calycin superfamily. Lipocalin family.</text>
</comment>
<dbReference type="Pfam" id="PF08212">
    <property type="entry name" value="Lipocalin_2"/>
    <property type="match status" value="1"/>
</dbReference>
<gene>
    <name evidence="4" type="ORF">GCM10025772_08080</name>
</gene>
<keyword evidence="2" id="KW-0472">Membrane</keyword>
<accession>A0ABP9RW59</accession>
<sequence length="184" mass="20413">MDWVKKMGQGAAIALFLGLGGCTGLPEKVEPVSGFELERYLGTWHEIARLDHSFERGLAPVTAEYRLREDGGITVINRGFDSGTGQWEEAQGKAYFVAEPDIGHLKVSFFGPFYGSYAVFELDPDYQYAFISGNSTDYLWLLARMPEVSDEVKARFIERADELGFATGELIWLDKAPTATSPKG</sequence>
<evidence type="ECO:0000313" key="4">
    <source>
        <dbReference type="EMBL" id="GAA5188323.1"/>
    </source>
</evidence>
<organism evidence="4 5">
    <name type="scientific">Ferrimonas gelatinilytica</name>
    <dbReference type="NCBI Taxonomy" id="1255257"/>
    <lineage>
        <taxon>Bacteria</taxon>
        <taxon>Pseudomonadati</taxon>
        <taxon>Pseudomonadota</taxon>
        <taxon>Gammaproteobacteria</taxon>
        <taxon>Alteromonadales</taxon>
        <taxon>Ferrimonadaceae</taxon>
        <taxon>Ferrimonas</taxon>
    </lineage>
</organism>
<dbReference type="PROSITE" id="PS00213">
    <property type="entry name" value="LIPOCALIN"/>
    <property type="match status" value="1"/>
</dbReference>
<reference evidence="5" key="1">
    <citation type="journal article" date="2019" name="Int. J. Syst. Evol. Microbiol.">
        <title>The Global Catalogue of Microorganisms (GCM) 10K type strain sequencing project: providing services to taxonomists for standard genome sequencing and annotation.</title>
        <authorList>
            <consortium name="The Broad Institute Genomics Platform"/>
            <consortium name="The Broad Institute Genome Sequencing Center for Infectious Disease"/>
            <person name="Wu L."/>
            <person name="Ma J."/>
        </authorList>
    </citation>
    <scope>NUCLEOTIDE SEQUENCE [LARGE SCALE GENOMIC DNA]</scope>
    <source>
        <strain evidence="5">JCM 18720</strain>
    </source>
</reference>
<dbReference type="SUPFAM" id="SSF50814">
    <property type="entry name" value="Lipocalins"/>
    <property type="match status" value="1"/>
</dbReference>
<dbReference type="InterPro" id="IPR022271">
    <property type="entry name" value="Lipocalin_ApoD"/>
</dbReference>
<dbReference type="PIRSF" id="PIRSF036893">
    <property type="entry name" value="Lipocalin_ApoD"/>
    <property type="match status" value="1"/>
</dbReference>
<dbReference type="InterPro" id="IPR022272">
    <property type="entry name" value="Lipocalin_CS"/>
</dbReference>
<keyword evidence="2" id="KW-0998">Cell outer membrane</keyword>
<keyword evidence="2" id="KW-0446">Lipid-binding</keyword>
<comment type="caution">
    <text evidence="4">The sequence shown here is derived from an EMBL/GenBank/DDBJ whole genome shotgun (WGS) entry which is preliminary data.</text>
</comment>
<dbReference type="Gene3D" id="2.40.128.20">
    <property type="match status" value="1"/>
</dbReference>
<dbReference type="InterPro" id="IPR047202">
    <property type="entry name" value="Lipocalin_Blc-like_dom"/>
</dbReference>
<evidence type="ECO:0000256" key="2">
    <source>
        <dbReference type="PIRNR" id="PIRNR036893"/>
    </source>
</evidence>
<dbReference type="PRINTS" id="PR01171">
    <property type="entry name" value="BCTLIPOCALIN"/>
</dbReference>
<feature type="domain" description="Lipocalin/cytosolic fatty-acid binding" evidence="3">
    <location>
        <begin position="36"/>
        <end position="173"/>
    </location>
</feature>
<dbReference type="PANTHER" id="PTHR10612:SF34">
    <property type="entry name" value="APOLIPOPROTEIN D"/>
    <property type="match status" value="1"/>
</dbReference>
<proteinExistence type="inferred from homology"/>
<dbReference type="EMBL" id="BAABLF010000005">
    <property type="protein sequence ID" value="GAA5188323.1"/>
    <property type="molecule type" value="Genomic_DNA"/>
</dbReference>
<dbReference type="PROSITE" id="PS51257">
    <property type="entry name" value="PROKAR_LIPOPROTEIN"/>
    <property type="match status" value="1"/>
</dbReference>
<protein>
    <recommendedName>
        <fullName evidence="2">Outer membrane lipoprotein Blc</fullName>
    </recommendedName>
</protein>
<name>A0ABP9RW59_9GAMM</name>
<keyword evidence="5" id="KW-1185">Reference proteome</keyword>